<dbReference type="GO" id="GO:0016459">
    <property type="term" value="C:myosin complex"/>
    <property type="evidence" value="ECO:0007669"/>
    <property type="project" value="UniProtKB-KW"/>
</dbReference>
<dbReference type="InterPro" id="IPR027417">
    <property type="entry name" value="P-loop_NTPase"/>
</dbReference>
<keyword evidence="1" id="KW-0547">Nucleotide-binding</keyword>
<evidence type="ECO:0000256" key="4">
    <source>
        <dbReference type="ARBA" id="ARBA00023175"/>
    </source>
</evidence>
<dbReference type="EMBL" id="KN839965">
    <property type="protein sequence ID" value="KIJ58233.1"/>
    <property type="molecule type" value="Genomic_DNA"/>
</dbReference>
<keyword evidence="3" id="KW-0518">Myosin</keyword>
<evidence type="ECO:0000256" key="1">
    <source>
        <dbReference type="ARBA" id="ARBA00022741"/>
    </source>
</evidence>
<organism evidence="7 8">
    <name type="scientific">Hydnomerulius pinastri MD-312</name>
    <dbReference type="NCBI Taxonomy" id="994086"/>
    <lineage>
        <taxon>Eukaryota</taxon>
        <taxon>Fungi</taxon>
        <taxon>Dikarya</taxon>
        <taxon>Basidiomycota</taxon>
        <taxon>Agaricomycotina</taxon>
        <taxon>Agaricomycetes</taxon>
        <taxon>Agaricomycetidae</taxon>
        <taxon>Boletales</taxon>
        <taxon>Boletales incertae sedis</taxon>
        <taxon>Leucogyrophana</taxon>
    </lineage>
</organism>
<keyword evidence="5" id="KW-0009">Actin-binding</keyword>
<dbReference type="Gene3D" id="1.20.58.530">
    <property type="match status" value="2"/>
</dbReference>
<evidence type="ECO:0000259" key="6">
    <source>
        <dbReference type="Pfam" id="PF00063"/>
    </source>
</evidence>
<gene>
    <name evidence="7" type="ORF">HYDPIDRAFT_34369</name>
</gene>
<evidence type="ECO:0000256" key="5">
    <source>
        <dbReference type="ARBA" id="ARBA00023203"/>
    </source>
</evidence>
<sequence>MSTKIAWLSEHINQRLRREDFKIQTFVGLVDLPGPQNMTNRPNSLDQFCINFANERLQNFVQKRLFETHVDEYYRSSFPTFTINHFNSPITYSAEGFLSRNLGALHPNFVSLLRGLSAHVSDGSEGAGSINPFVKGLFSAKAIATQAHPKDEDAIVSAQQPVKPMRAPSTCHKGTIKCMPTLRENAGVEQEGCDDDDSPSSGGTPCVAGEFCAALDIRSIGDPYAPYSSGNV</sequence>
<dbReference type="Pfam" id="PF00063">
    <property type="entry name" value="Myosin_head"/>
    <property type="match status" value="1"/>
</dbReference>
<dbReference type="InterPro" id="IPR001609">
    <property type="entry name" value="Myosin_head_motor_dom-like"/>
</dbReference>
<dbReference type="Gene3D" id="1.20.120.720">
    <property type="entry name" value="Myosin VI head, motor domain, U50 subdomain"/>
    <property type="match status" value="1"/>
</dbReference>
<dbReference type="GO" id="GO:0051015">
    <property type="term" value="F:actin filament binding"/>
    <property type="evidence" value="ECO:0007669"/>
    <property type="project" value="TreeGrafter"/>
</dbReference>
<dbReference type="PANTHER" id="PTHR13140:SF550">
    <property type="entry name" value="MYOSIN-IIIB ISOFORM X1"/>
    <property type="match status" value="1"/>
</dbReference>
<dbReference type="GO" id="GO:0005524">
    <property type="term" value="F:ATP binding"/>
    <property type="evidence" value="ECO:0007669"/>
    <property type="project" value="UniProtKB-KW"/>
</dbReference>
<dbReference type="GO" id="GO:0000146">
    <property type="term" value="F:microfilament motor activity"/>
    <property type="evidence" value="ECO:0007669"/>
    <property type="project" value="TreeGrafter"/>
</dbReference>
<reference evidence="7 8" key="1">
    <citation type="submission" date="2014-04" db="EMBL/GenBank/DDBJ databases">
        <title>Evolutionary Origins and Diversification of the Mycorrhizal Mutualists.</title>
        <authorList>
            <consortium name="DOE Joint Genome Institute"/>
            <consortium name="Mycorrhizal Genomics Consortium"/>
            <person name="Kohler A."/>
            <person name="Kuo A."/>
            <person name="Nagy L.G."/>
            <person name="Floudas D."/>
            <person name="Copeland A."/>
            <person name="Barry K.W."/>
            <person name="Cichocki N."/>
            <person name="Veneault-Fourrey C."/>
            <person name="LaButti K."/>
            <person name="Lindquist E.A."/>
            <person name="Lipzen A."/>
            <person name="Lundell T."/>
            <person name="Morin E."/>
            <person name="Murat C."/>
            <person name="Riley R."/>
            <person name="Ohm R."/>
            <person name="Sun H."/>
            <person name="Tunlid A."/>
            <person name="Henrissat B."/>
            <person name="Grigoriev I.V."/>
            <person name="Hibbett D.S."/>
            <person name="Martin F."/>
        </authorList>
    </citation>
    <scope>NUCLEOTIDE SEQUENCE [LARGE SCALE GENOMIC DNA]</scope>
    <source>
        <strain evidence="7 8">MD-312</strain>
    </source>
</reference>
<dbReference type="AlphaFoldDB" id="A0A0C9VY12"/>
<dbReference type="GO" id="GO:0016020">
    <property type="term" value="C:membrane"/>
    <property type="evidence" value="ECO:0007669"/>
    <property type="project" value="TreeGrafter"/>
</dbReference>
<dbReference type="PANTHER" id="PTHR13140">
    <property type="entry name" value="MYOSIN"/>
    <property type="match status" value="1"/>
</dbReference>
<feature type="domain" description="Myosin motor" evidence="6">
    <location>
        <begin position="6"/>
        <end position="76"/>
    </location>
</feature>
<dbReference type="HOGENOM" id="CLU_970167_0_0_1"/>
<accession>A0A0C9VY12</accession>
<dbReference type="OrthoDB" id="2673946at2759"/>
<keyword evidence="4" id="KW-0505">Motor protein</keyword>
<evidence type="ECO:0000313" key="7">
    <source>
        <dbReference type="EMBL" id="KIJ58233.1"/>
    </source>
</evidence>
<name>A0A0C9VY12_9AGAM</name>
<evidence type="ECO:0000256" key="3">
    <source>
        <dbReference type="ARBA" id="ARBA00023123"/>
    </source>
</evidence>
<dbReference type="Gene3D" id="3.40.850.10">
    <property type="entry name" value="Kinesin motor domain"/>
    <property type="match status" value="1"/>
</dbReference>
<dbReference type="GO" id="GO:0005737">
    <property type="term" value="C:cytoplasm"/>
    <property type="evidence" value="ECO:0007669"/>
    <property type="project" value="TreeGrafter"/>
</dbReference>
<evidence type="ECO:0000256" key="2">
    <source>
        <dbReference type="ARBA" id="ARBA00022840"/>
    </source>
</evidence>
<keyword evidence="8" id="KW-1185">Reference proteome</keyword>
<proteinExistence type="predicted"/>
<protein>
    <recommendedName>
        <fullName evidence="6">Myosin motor domain-containing protein</fullName>
    </recommendedName>
</protein>
<keyword evidence="2" id="KW-0067">ATP-binding</keyword>
<dbReference type="GO" id="GO:0007015">
    <property type="term" value="P:actin filament organization"/>
    <property type="evidence" value="ECO:0007669"/>
    <property type="project" value="TreeGrafter"/>
</dbReference>
<dbReference type="SUPFAM" id="SSF52540">
    <property type="entry name" value="P-loop containing nucleoside triphosphate hydrolases"/>
    <property type="match status" value="1"/>
</dbReference>
<dbReference type="Proteomes" id="UP000053820">
    <property type="component" value="Unassembled WGS sequence"/>
</dbReference>
<evidence type="ECO:0000313" key="8">
    <source>
        <dbReference type="Proteomes" id="UP000053820"/>
    </source>
</evidence>
<dbReference type="InterPro" id="IPR036961">
    <property type="entry name" value="Kinesin_motor_dom_sf"/>
</dbReference>